<reference evidence="1" key="2">
    <citation type="submission" date="2020-06" db="EMBL/GenBank/DDBJ databases">
        <title>Helianthus annuus Genome sequencing and assembly Release 2.</title>
        <authorList>
            <person name="Gouzy J."/>
            <person name="Langlade N."/>
            <person name="Munos S."/>
        </authorList>
    </citation>
    <scope>NUCLEOTIDE SEQUENCE</scope>
    <source>
        <tissue evidence="1">Leaves</tissue>
    </source>
</reference>
<comment type="caution">
    <text evidence="1">The sequence shown here is derived from an EMBL/GenBank/DDBJ whole genome shotgun (WGS) entry which is preliminary data.</text>
</comment>
<evidence type="ECO:0000313" key="1">
    <source>
        <dbReference type="EMBL" id="KAF5807459.1"/>
    </source>
</evidence>
<dbReference type="Proteomes" id="UP000215914">
    <property type="component" value="Unassembled WGS sequence"/>
</dbReference>
<keyword evidence="2" id="KW-1185">Reference proteome</keyword>
<protein>
    <submittedName>
        <fullName evidence="1">Uncharacterized protein</fullName>
    </submittedName>
</protein>
<gene>
    <name evidence="1" type="ORF">HanXRQr2_Chr05g0233971</name>
</gene>
<name>A0A9K3J2A1_HELAN</name>
<sequence>MLYHSIHIQGSDFSRCISFGCFVRTFTCKQQTTVALLCKSSLESQG</sequence>
<accession>A0A9K3J2A1</accession>
<reference evidence="1" key="1">
    <citation type="journal article" date="2017" name="Nature">
        <title>The sunflower genome provides insights into oil metabolism, flowering and Asterid evolution.</title>
        <authorList>
            <person name="Badouin H."/>
            <person name="Gouzy J."/>
            <person name="Grassa C.J."/>
            <person name="Murat F."/>
            <person name="Staton S.E."/>
            <person name="Cottret L."/>
            <person name="Lelandais-Briere C."/>
            <person name="Owens G.L."/>
            <person name="Carrere S."/>
            <person name="Mayjonade B."/>
            <person name="Legrand L."/>
            <person name="Gill N."/>
            <person name="Kane N.C."/>
            <person name="Bowers J.E."/>
            <person name="Hubner S."/>
            <person name="Bellec A."/>
            <person name="Berard A."/>
            <person name="Berges H."/>
            <person name="Blanchet N."/>
            <person name="Boniface M.C."/>
            <person name="Brunel D."/>
            <person name="Catrice O."/>
            <person name="Chaidir N."/>
            <person name="Claudel C."/>
            <person name="Donnadieu C."/>
            <person name="Faraut T."/>
            <person name="Fievet G."/>
            <person name="Helmstetter N."/>
            <person name="King M."/>
            <person name="Knapp S.J."/>
            <person name="Lai Z."/>
            <person name="Le Paslier M.C."/>
            <person name="Lippi Y."/>
            <person name="Lorenzon L."/>
            <person name="Mandel J.R."/>
            <person name="Marage G."/>
            <person name="Marchand G."/>
            <person name="Marquand E."/>
            <person name="Bret-Mestries E."/>
            <person name="Morien E."/>
            <person name="Nambeesan S."/>
            <person name="Nguyen T."/>
            <person name="Pegot-Espagnet P."/>
            <person name="Pouilly N."/>
            <person name="Raftis F."/>
            <person name="Sallet E."/>
            <person name="Schiex T."/>
            <person name="Thomas J."/>
            <person name="Vandecasteele C."/>
            <person name="Vares D."/>
            <person name="Vear F."/>
            <person name="Vautrin S."/>
            <person name="Crespi M."/>
            <person name="Mangin B."/>
            <person name="Burke J.M."/>
            <person name="Salse J."/>
            <person name="Munos S."/>
            <person name="Vincourt P."/>
            <person name="Rieseberg L.H."/>
            <person name="Langlade N.B."/>
        </authorList>
    </citation>
    <scope>NUCLEOTIDE SEQUENCE</scope>
    <source>
        <tissue evidence="1">Leaves</tissue>
    </source>
</reference>
<dbReference type="AlphaFoldDB" id="A0A9K3J2A1"/>
<organism evidence="1 2">
    <name type="scientific">Helianthus annuus</name>
    <name type="common">Common sunflower</name>
    <dbReference type="NCBI Taxonomy" id="4232"/>
    <lineage>
        <taxon>Eukaryota</taxon>
        <taxon>Viridiplantae</taxon>
        <taxon>Streptophyta</taxon>
        <taxon>Embryophyta</taxon>
        <taxon>Tracheophyta</taxon>
        <taxon>Spermatophyta</taxon>
        <taxon>Magnoliopsida</taxon>
        <taxon>eudicotyledons</taxon>
        <taxon>Gunneridae</taxon>
        <taxon>Pentapetalae</taxon>
        <taxon>asterids</taxon>
        <taxon>campanulids</taxon>
        <taxon>Asterales</taxon>
        <taxon>Asteraceae</taxon>
        <taxon>Asteroideae</taxon>
        <taxon>Heliantheae alliance</taxon>
        <taxon>Heliantheae</taxon>
        <taxon>Helianthus</taxon>
    </lineage>
</organism>
<proteinExistence type="predicted"/>
<dbReference type="Gramene" id="mRNA:HanXRQr2_Chr05g0233971">
    <property type="protein sequence ID" value="mRNA:HanXRQr2_Chr05g0233971"/>
    <property type="gene ID" value="HanXRQr2_Chr05g0233971"/>
</dbReference>
<evidence type="ECO:0000313" key="2">
    <source>
        <dbReference type="Proteomes" id="UP000215914"/>
    </source>
</evidence>
<dbReference type="EMBL" id="MNCJ02000320">
    <property type="protein sequence ID" value="KAF5807459.1"/>
    <property type="molecule type" value="Genomic_DNA"/>
</dbReference>